<dbReference type="GO" id="GO:1990112">
    <property type="term" value="C:RQC complex"/>
    <property type="evidence" value="ECO:0007669"/>
    <property type="project" value="TreeGrafter"/>
</dbReference>
<accession>A0A645FBI0</accession>
<dbReference type="PANTHER" id="PTHR15239:SF6">
    <property type="entry name" value="RIBOSOME QUALITY CONTROL COMPLEX SUBUNIT NEMF"/>
    <property type="match status" value="1"/>
</dbReference>
<dbReference type="GO" id="GO:0072344">
    <property type="term" value="P:rescue of stalled ribosome"/>
    <property type="evidence" value="ECO:0007669"/>
    <property type="project" value="TreeGrafter"/>
</dbReference>
<comment type="caution">
    <text evidence="2">The sequence shown here is derived from an EMBL/GenBank/DDBJ whole genome shotgun (WGS) entry which is preliminary data.</text>
</comment>
<feature type="domain" description="NFACT RNA-binding" evidence="1">
    <location>
        <begin position="1"/>
        <end position="89"/>
    </location>
</feature>
<name>A0A645FBI0_9ZZZZ</name>
<sequence length="105" mass="11688">MGRNNKENDHLTFKIASSKDVWFHTKDIPGSHVILFTEGRDLTEASIFEAAAIAAFHSKGKESENVPVDYVQVKYVKKPAGAKPGMVIFTNNRTVYVNPALPKEK</sequence>
<organism evidence="2">
    <name type="scientific">bioreactor metagenome</name>
    <dbReference type="NCBI Taxonomy" id="1076179"/>
    <lineage>
        <taxon>unclassified sequences</taxon>
        <taxon>metagenomes</taxon>
        <taxon>ecological metagenomes</taxon>
    </lineage>
</organism>
<dbReference type="PANTHER" id="PTHR15239">
    <property type="entry name" value="NUCLEAR EXPORT MEDIATOR FACTOR NEMF"/>
    <property type="match status" value="1"/>
</dbReference>
<evidence type="ECO:0000313" key="2">
    <source>
        <dbReference type="EMBL" id="MPN09914.1"/>
    </source>
</evidence>
<protein>
    <recommendedName>
        <fullName evidence="1">NFACT RNA-binding domain-containing protein</fullName>
    </recommendedName>
</protein>
<dbReference type="GO" id="GO:0000049">
    <property type="term" value="F:tRNA binding"/>
    <property type="evidence" value="ECO:0007669"/>
    <property type="project" value="TreeGrafter"/>
</dbReference>
<dbReference type="InterPro" id="IPR051608">
    <property type="entry name" value="RQC_Subunit_NEMF"/>
</dbReference>
<dbReference type="GO" id="GO:0043023">
    <property type="term" value="F:ribosomal large subunit binding"/>
    <property type="evidence" value="ECO:0007669"/>
    <property type="project" value="TreeGrafter"/>
</dbReference>
<dbReference type="EMBL" id="VSSQ01056051">
    <property type="protein sequence ID" value="MPN09914.1"/>
    <property type="molecule type" value="Genomic_DNA"/>
</dbReference>
<dbReference type="AlphaFoldDB" id="A0A645FBI0"/>
<dbReference type="Pfam" id="PF05670">
    <property type="entry name" value="NFACT-R_1"/>
    <property type="match status" value="1"/>
</dbReference>
<evidence type="ECO:0000259" key="1">
    <source>
        <dbReference type="Pfam" id="PF05670"/>
    </source>
</evidence>
<dbReference type="InterPro" id="IPR008532">
    <property type="entry name" value="NFACT_RNA-bd"/>
</dbReference>
<gene>
    <name evidence="2" type="primary">yloA_24</name>
    <name evidence="2" type="ORF">SDC9_157207</name>
</gene>
<reference evidence="2" key="1">
    <citation type="submission" date="2019-08" db="EMBL/GenBank/DDBJ databases">
        <authorList>
            <person name="Kucharzyk K."/>
            <person name="Murdoch R.W."/>
            <person name="Higgins S."/>
            <person name="Loffler F."/>
        </authorList>
    </citation>
    <scope>NUCLEOTIDE SEQUENCE</scope>
</reference>
<proteinExistence type="predicted"/>